<dbReference type="PROSITE" id="PS51186">
    <property type="entry name" value="GNAT"/>
    <property type="match status" value="1"/>
</dbReference>
<accession>A0A4Q2UNY0</accession>
<dbReference type="SUPFAM" id="SSF55729">
    <property type="entry name" value="Acyl-CoA N-acyltransferases (Nat)"/>
    <property type="match status" value="1"/>
</dbReference>
<keyword evidence="2" id="KW-0012">Acyltransferase</keyword>
<comment type="caution">
    <text evidence="4">The sequence shown here is derived from an EMBL/GenBank/DDBJ whole genome shotgun (WGS) entry which is preliminary data.</text>
</comment>
<keyword evidence="5" id="KW-1185">Reference proteome</keyword>
<reference evidence="4 5" key="1">
    <citation type="submission" date="2019-01" db="EMBL/GenBank/DDBJ databases">
        <title>Spirosoma flava sp. nov., a propanil-degrading bacterium isolated from herbicide-contaminated soil.</title>
        <authorList>
            <person name="Zhang L."/>
            <person name="Jiang J.-D."/>
        </authorList>
    </citation>
    <scope>NUCLEOTIDE SEQUENCE [LARGE SCALE GENOMIC DNA]</scope>
    <source>
        <strain evidence="4 5">TY50</strain>
    </source>
</reference>
<dbReference type="GO" id="GO:0016747">
    <property type="term" value="F:acyltransferase activity, transferring groups other than amino-acyl groups"/>
    <property type="evidence" value="ECO:0007669"/>
    <property type="project" value="InterPro"/>
</dbReference>
<evidence type="ECO:0000256" key="2">
    <source>
        <dbReference type="ARBA" id="ARBA00023315"/>
    </source>
</evidence>
<evidence type="ECO:0000256" key="1">
    <source>
        <dbReference type="ARBA" id="ARBA00022679"/>
    </source>
</evidence>
<sequence>MQKDNPVHFTPPADGSIRRATLADASIIFQFICDLENQTLDSALFLAVFERNLANPQIHYLIAVQADEPVGFVSCHIQYLLHHTGKVGEIQELYVHPNWRKQRIGQQLLDAVAQIGTEEGLVNLEVTTNQKRVDTLRFYERESFLCTHYKLVKSVSF</sequence>
<protein>
    <submittedName>
        <fullName evidence="4">GNAT family N-acetyltransferase</fullName>
    </submittedName>
</protein>
<dbReference type="PANTHER" id="PTHR43877">
    <property type="entry name" value="AMINOALKYLPHOSPHONATE N-ACETYLTRANSFERASE-RELATED-RELATED"/>
    <property type="match status" value="1"/>
</dbReference>
<dbReference type="InterPro" id="IPR016181">
    <property type="entry name" value="Acyl_CoA_acyltransferase"/>
</dbReference>
<dbReference type="PANTHER" id="PTHR43877:SF2">
    <property type="entry name" value="AMINOALKYLPHOSPHONATE N-ACETYLTRANSFERASE-RELATED"/>
    <property type="match status" value="1"/>
</dbReference>
<evidence type="ECO:0000313" key="5">
    <source>
        <dbReference type="Proteomes" id="UP000290407"/>
    </source>
</evidence>
<dbReference type="Pfam" id="PF00583">
    <property type="entry name" value="Acetyltransf_1"/>
    <property type="match status" value="1"/>
</dbReference>
<dbReference type="AlphaFoldDB" id="A0A4Q2UNY0"/>
<keyword evidence="1 4" id="KW-0808">Transferase</keyword>
<feature type="domain" description="N-acetyltransferase" evidence="3">
    <location>
        <begin position="15"/>
        <end position="157"/>
    </location>
</feature>
<dbReference type="Gene3D" id="3.40.630.30">
    <property type="match status" value="1"/>
</dbReference>
<evidence type="ECO:0000313" key="4">
    <source>
        <dbReference type="EMBL" id="RYC71134.1"/>
    </source>
</evidence>
<name>A0A4Q2UNY0_9BACT</name>
<dbReference type="InterPro" id="IPR050832">
    <property type="entry name" value="Bact_Acetyltransf"/>
</dbReference>
<proteinExistence type="predicted"/>
<dbReference type="RefSeq" id="WP_077920214.1">
    <property type="nucleotide sequence ID" value="NZ_SBLB01000001.1"/>
</dbReference>
<organism evidence="4 5">
    <name type="scientific">Spirosoma sordidisoli</name>
    <dbReference type="NCBI Taxonomy" id="2502893"/>
    <lineage>
        <taxon>Bacteria</taxon>
        <taxon>Pseudomonadati</taxon>
        <taxon>Bacteroidota</taxon>
        <taxon>Cytophagia</taxon>
        <taxon>Cytophagales</taxon>
        <taxon>Cytophagaceae</taxon>
        <taxon>Spirosoma</taxon>
    </lineage>
</organism>
<dbReference type="InterPro" id="IPR000182">
    <property type="entry name" value="GNAT_dom"/>
</dbReference>
<dbReference type="CDD" id="cd04301">
    <property type="entry name" value="NAT_SF"/>
    <property type="match status" value="1"/>
</dbReference>
<evidence type="ECO:0000259" key="3">
    <source>
        <dbReference type="PROSITE" id="PS51186"/>
    </source>
</evidence>
<dbReference type="EMBL" id="SBLB01000001">
    <property type="protein sequence ID" value="RYC71134.1"/>
    <property type="molecule type" value="Genomic_DNA"/>
</dbReference>
<gene>
    <name evidence="4" type="ORF">EQG79_03030</name>
</gene>
<dbReference type="Proteomes" id="UP000290407">
    <property type="component" value="Unassembled WGS sequence"/>
</dbReference>